<feature type="region of interest" description="Disordered" evidence="1">
    <location>
        <begin position="682"/>
        <end position="760"/>
    </location>
</feature>
<accession>A0A6J2T0H9</accession>
<dbReference type="GO" id="GO:0003677">
    <property type="term" value="F:DNA binding"/>
    <property type="evidence" value="ECO:0007669"/>
    <property type="project" value="InterPro"/>
</dbReference>
<dbReference type="Pfam" id="PF00855">
    <property type="entry name" value="PWWP"/>
    <property type="match status" value="1"/>
</dbReference>
<evidence type="ECO:0000259" key="2">
    <source>
        <dbReference type="PROSITE" id="PS50812"/>
    </source>
</evidence>
<dbReference type="RefSeq" id="XP_030370396.1">
    <property type="nucleotide sequence ID" value="XM_030514536.1"/>
</dbReference>
<dbReference type="PANTHER" id="PTHR16112:SF16">
    <property type="entry name" value="SIX-BANDED, ISOFORM H"/>
    <property type="match status" value="1"/>
</dbReference>
<evidence type="ECO:0000256" key="1">
    <source>
        <dbReference type="SAM" id="MobiDB-lite"/>
    </source>
</evidence>
<dbReference type="GO" id="GO:0010369">
    <property type="term" value="C:chromocenter"/>
    <property type="evidence" value="ECO:0007669"/>
    <property type="project" value="TreeGrafter"/>
</dbReference>
<feature type="region of interest" description="Disordered" evidence="1">
    <location>
        <begin position="1500"/>
        <end position="1532"/>
    </location>
</feature>
<sequence length="1845" mass="195453">MAATSAGQQQQQQHKLNIVANAETVGGMLQINEIQGQQQHHQQLPQPQQINLQERHIYKQQQQMLPMQHHQQQQQQQLQFFQQQQTKFVSRVATNANKQQQQQQQQQQILPAGLVNGNGNIMHQQQQQQQQRHTAQHVFVCPTTSPHLQQQQQQQQQLRQRQTQIKLPFKSPMAAAATAVGGGGAGGTTSSMSTVATTHCLPPTIASRQMSQNSQLYVKNVANANNAISNNNGNNSSSNRNNIIINGNSSSSSNKNSNINSKSCNYNYNANLAPGWRRLTNNNEVAYISPTGKTLRTQFQIKDYLLAQGTCKCGLPCPLRPEYFFDFNAQVPNMPWKPAAGIKATNGNTNAKNSTGGEASSSSSISTPCLHQLRFIESQQPPAQSSGKDVATSTAVVGSDVYTLMRTTMTMSAMAVAAQASETIRTSSSSTPAAVATATATTTTTITTPTPTKLECANKDTDCLKYGDALNAATTKLSPYAVPTTPAVTTMLTSQAVAIGKGSRPMHVINGGENRNQVQQQPTPPPAPPPQQQQQLQQQQQQKHVQQQKPNFNDDPAGYMQQQTALLHNTLSGGLEGGNASGGGVMSRVENSVSISRKAQLICTTAKALPQEPIVHSSQQMSHPPLQQQKSLSNLQQRQRIRRLSLFAGGKWELEPSGARSLHVETLPPAFVRPQKPQISSITVVSAPQDSPVSSSTAMAQARNVNESEKRPEQVGAISTSHESPRHSLSSPTESPDSLKSAPSASPVPQPQPQQQSSTLVATLPTHAKAQILQMRVQNQQLQQQVQQASAAQHTQVRIVRQAAQPTRLPVASTVGATLTRSIVTTIAGASRAANTLTTMTSTAAGNHIQKLSEQKISPNNQITVSQLQQLQPLLRPNDLANNGSQIIMTSSGQLLVIPAASSKPQAQQQRQAAQPTNVIIQQQAGANELPQLAASANGGLILQNGAQHSHSNGSGYLVGQPSGANASSSATTVILNSSHNILTAGGAKLLHAGGQQLIATPAGGHHQLISTSQAASQAGQAATQTVVLNTLPNGGYIVQQPAQSAAQPLDTTQLMSSTHHQVHQHHTMQQPTANTQALIISSPETKRRQRKRKSSLSISTPPSSPAKIHSPQISPSIPSQAPALLQQAAAAAAAQQTTHPQVVQITTGPAAASAQTAQFPQQFQLSPGIQGIVVNKPASQPAPQTHQLLLQNGQILQHVNLIGQQLLMPAGLVMAPDTTLLQIQNVGACAPGTSILTPQGPVMLRTPSPQNKPFISPSASGQQYIVGANGQLSPIGQIYSTPMGLVMPTAQQTNQTGAATAAAYVQASPTATIQLQPQPHPNQQQQQQAHQQIGLQSTASTTATLQPVLATNTEKSYIESMNVNGRHMTAASPPDTTTCSPHSPERPPSHRSTGSDMVQCVSSSEPDAAVSPQSTDSRQSPSSTDCERGIYSTHSFSQPSSVFKPMEPKIRRLHITSQAAAAAVSENGNGALTGLGMGAMAQVPAATMATAPSAGSLMHSQVSAHHAPPSHSHIMHSNRHSNNHSHSQPSSAYMHLNNHKVVSVEYQESSTSPPNIPSTTTTKTVPPSALPPAEEPSDAPPRMKATTSTPSKRTRQRAVRVTPSNMLPLMPPRSFAIGELIWGPARGHPAWPGKIVKMPDGMCTPSKQFDHVCVQWFGGGGRSTSELIPVNLLQSLSEGLEAHHKAQKDTRKSRKLNSQLERAIQEAMTELDNISASSTTTSASTMGSPPAVTHNHSQQQPTSTSNVSAAHIVIANSSNNNNSSSSNINGLARNKRVATTSTVGGGGGSGSSVVLTASTLSGLFSQQRPKPIRIAPAPPSTGTGGTAAATVSATAKAELLRLTK</sequence>
<dbReference type="PROSITE" id="PS50812">
    <property type="entry name" value="PWWP"/>
    <property type="match status" value="1"/>
</dbReference>
<feature type="compositionally biased region" description="Low complexity" evidence="1">
    <location>
        <begin position="1315"/>
        <end position="1333"/>
    </location>
</feature>
<dbReference type="GO" id="GO:0003682">
    <property type="term" value="F:chromatin binding"/>
    <property type="evidence" value="ECO:0007669"/>
    <property type="project" value="TreeGrafter"/>
</dbReference>
<feature type="region of interest" description="Disordered" evidence="1">
    <location>
        <begin position="504"/>
        <end position="558"/>
    </location>
</feature>
<feature type="compositionally biased region" description="Polar residues" evidence="1">
    <location>
        <begin position="1735"/>
        <end position="1748"/>
    </location>
</feature>
<feature type="region of interest" description="Disordered" evidence="1">
    <location>
        <begin position="1545"/>
        <end position="1600"/>
    </location>
</feature>
<proteinExistence type="predicted"/>
<dbReference type="SUPFAM" id="SSF63748">
    <property type="entry name" value="Tudor/PWWP/MBT"/>
    <property type="match status" value="1"/>
</dbReference>
<evidence type="ECO:0000313" key="4">
    <source>
        <dbReference type="Proteomes" id="UP000504634"/>
    </source>
</evidence>
<dbReference type="Proteomes" id="UP000504634">
    <property type="component" value="Unplaced"/>
</dbReference>
<name>A0A6J2T0H9_DROLE</name>
<keyword evidence="4" id="KW-1185">Reference proteome</keyword>
<dbReference type="InterPro" id="IPR016177">
    <property type="entry name" value="DNA-bd_dom_sf"/>
</dbReference>
<dbReference type="GO" id="GO:0005634">
    <property type="term" value="C:nucleus"/>
    <property type="evidence" value="ECO:0007669"/>
    <property type="project" value="TreeGrafter"/>
</dbReference>
<dbReference type="PROSITE" id="PS50982">
    <property type="entry name" value="MBD"/>
    <property type="match status" value="1"/>
</dbReference>
<feature type="region of interest" description="Disordered" evidence="1">
    <location>
        <begin position="1315"/>
        <end position="1337"/>
    </location>
</feature>
<feature type="compositionally biased region" description="Polar residues" evidence="1">
    <location>
        <begin position="1433"/>
        <end position="1442"/>
    </location>
</feature>
<reference evidence="5" key="1">
    <citation type="submission" date="2025-08" db="UniProtKB">
        <authorList>
            <consortium name="RefSeq"/>
        </authorList>
    </citation>
    <scope>IDENTIFICATION</scope>
    <source>
        <strain evidence="5">11010-0011.00</strain>
        <tissue evidence="5">Whole body</tissue>
    </source>
</reference>
<dbReference type="FunFam" id="2.30.30.140:FF:000107">
    <property type="entry name" value="Six-banded, isoform H"/>
    <property type="match status" value="1"/>
</dbReference>
<dbReference type="GeneID" id="115621016"/>
<feature type="compositionally biased region" description="Polar residues" evidence="1">
    <location>
        <begin position="345"/>
        <end position="359"/>
    </location>
</feature>
<feature type="compositionally biased region" description="Low complexity" evidence="1">
    <location>
        <begin position="1550"/>
        <end position="1568"/>
    </location>
</feature>
<feature type="compositionally biased region" description="Polar residues" evidence="1">
    <location>
        <begin position="682"/>
        <end position="705"/>
    </location>
</feature>
<dbReference type="OrthoDB" id="641149at2759"/>
<feature type="compositionally biased region" description="Low complexity" evidence="1">
    <location>
        <begin position="532"/>
        <end position="550"/>
    </location>
</feature>
<dbReference type="Pfam" id="PF01429">
    <property type="entry name" value="MBD"/>
    <property type="match status" value="1"/>
</dbReference>
<feature type="compositionally biased region" description="Polar residues" evidence="1">
    <location>
        <begin position="717"/>
        <end position="738"/>
    </location>
</feature>
<feature type="compositionally biased region" description="Low complexity" evidence="1">
    <location>
        <begin position="1716"/>
        <end position="1726"/>
    </location>
</feature>
<feature type="region of interest" description="Disordered" evidence="1">
    <location>
        <begin position="114"/>
        <end position="136"/>
    </location>
</feature>
<dbReference type="InterPro" id="IPR000313">
    <property type="entry name" value="PWWP_dom"/>
</dbReference>
<feature type="domain" description="PWWP" evidence="2">
    <location>
        <begin position="1618"/>
        <end position="1680"/>
    </location>
</feature>
<feature type="region of interest" description="Disordered" evidence="1">
    <location>
        <begin position="228"/>
        <end position="258"/>
    </location>
</feature>
<feature type="region of interest" description="Disordered" evidence="1">
    <location>
        <begin position="1083"/>
        <end position="1119"/>
    </location>
</feature>
<feature type="compositionally biased region" description="Basic residues" evidence="1">
    <location>
        <begin position="1514"/>
        <end position="1524"/>
    </location>
</feature>
<protein>
    <submittedName>
        <fullName evidence="5">Chromatin modification-related protein eaf-1</fullName>
    </submittedName>
</protein>
<feature type="region of interest" description="Disordered" evidence="1">
    <location>
        <begin position="345"/>
        <end position="365"/>
    </location>
</feature>
<organism evidence="4 5">
    <name type="scientific">Drosophila lebanonensis</name>
    <name type="common">Fruit fly</name>
    <name type="synonym">Scaptodrosophila lebanonensis</name>
    <dbReference type="NCBI Taxonomy" id="7225"/>
    <lineage>
        <taxon>Eukaryota</taxon>
        <taxon>Metazoa</taxon>
        <taxon>Ecdysozoa</taxon>
        <taxon>Arthropoda</taxon>
        <taxon>Hexapoda</taxon>
        <taxon>Insecta</taxon>
        <taxon>Pterygota</taxon>
        <taxon>Neoptera</taxon>
        <taxon>Endopterygota</taxon>
        <taxon>Diptera</taxon>
        <taxon>Brachycera</taxon>
        <taxon>Muscomorpha</taxon>
        <taxon>Ephydroidea</taxon>
        <taxon>Drosophilidae</taxon>
        <taxon>Scaptodrosophila</taxon>
    </lineage>
</organism>
<dbReference type="CDD" id="cd20141">
    <property type="entry name" value="PWWP_MBD5"/>
    <property type="match status" value="1"/>
</dbReference>
<dbReference type="Gene3D" id="2.30.30.140">
    <property type="match status" value="1"/>
</dbReference>
<feature type="domain" description="MBD" evidence="3">
    <location>
        <begin position="262"/>
        <end position="332"/>
    </location>
</feature>
<feature type="region of interest" description="Disordered" evidence="1">
    <location>
        <begin position="1712"/>
        <end position="1748"/>
    </location>
</feature>
<dbReference type="InterPro" id="IPR001739">
    <property type="entry name" value="Methyl_CpG_DNA-bd"/>
</dbReference>
<dbReference type="SMART" id="SM00391">
    <property type="entry name" value="MBD"/>
    <property type="match status" value="1"/>
</dbReference>
<dbReference type="SUPFAM" id="SSF54171">
    <property type="entry name" value="DNA-binding domain"/>
    <property type="match status" value="1"/>
</dbReference>
<feature type="region of interest" description="Disordered" evidence="1">
    <location>
        <begin position="1367"/>
        <end position="1446"/>
    </location>
</feature>
<dbReference type="PANTHER" id="PTHR16112">
    <property type="entry name" value="METHYL-CPG BINDING PROTEIN, DROSOPHILA"/>
    <property type="match status" value="1"/>
</dbReference>
<feature type="compositionally biased region" description="Pro residues" evidence="1">
    <location>
        <begin position="522"/>
        <end position="531"/>
    </location>
</feature>
<evidence type="ECO:0000259" key="3">
    <source>
        <dbReference type="PROSITE" id="PS50982"/>
    </source>
</evidence>
<gene>
    <name evidence="5" type="primary">LOC115621016</name>
</gene>
<feature type="compositionally biased region" description="Low complexity" evidence="1">
    <location>
        <begin position="1500"/>
        <end position="1513"/>
    </location>
</feature>
<feature type="compositionally biased region" description="Polar residues" evidence="1">
    <location>
        <begin position="1395"/>
        <end position="1425"/>
    </location>
</feature>
<evidence type="ECO:0000313" key="5">
    <source>
        <dbReference type="RefSeq" id="XP_030370396.1"/>
    </source>
</evidence>